<comment type="similarity">
    <text evidence="1">Belongs to the CSN7/EIF3M family. CSN7 subfamily.</text>
</comment>
<dbReference type="AlphaFoldDB" id="A0A1J7J7Z3"/>
<evidence type="ECO:0000259" key="4">
    <source>
        <dbReference type="PROSITE" id="PS50250"/>
    </source>
</evidence>
<dbReference type="Pfam" id="PF01399">
    <property type="entry name" value="PCI"/>
    <property type="match status" value="1"/>
</dbReference>
<keyword evidence="2" id="KW-0736">Signalosome</keyword>
<evidence type="ECO:0000313" key="6">
    <source>
        <dbReference type="Proteomes" id="UP000182658"/>
    </source>
</evidence>
<evidence type="ECO:0000256" key="3">
    <source>
        <dbReference type="SAM" id="MobiDB-lite"/>
    </source>
</evidence>
<reference evidence="5 6" key="1">
    <citation type="submission" date="2016-10" db="EMBL/GenBank/DDBJ databases">
        <title>Draft genome sequence of Coniochaeta ligniaria NRRL30616, a lignocellulolytic fungus for bioabatement of inhibitors in plant biomass hydrolysates.</title>
        <authorList>
            <consortium name="DOE Joint Genome Institute"/>
            <person name="Jimenez D.J."/>
            <person name="Hector R.E."/>
            <person name="Riley R."/>
            <person name="Sun H."/>
            <person name="Grigoriev I.V."/>
            <person name="Van Elsas J.D."/>
            <person name="Nichols N.N."/>
        </authorList>
    </citation>
    <scope>NUCLEOTIDE SEQUENCE [LARGE SCALE GENOMIC DNA]</scope>
    <source>
        <strain evidence="5 6">NRRL 30616</strain>
    </source>
</reference>
<dbReference type="PANTHER" id="PTHR15350:SF5">
    <property type="entry name" value="COP9 SIGNALOSOME COMPLEX SUBUNIT 7"/>
    <property type="match status" value="1"/>
</dbReference>
<dbReference type="InParanoid" id="A0A1J7J7Z3"/>
<dbReference type="OrthoDB" id="10265275at2759"/>
<proteinExistence type="inferred from homology"/>
<dbReference type="InterPro" id="IPR045237">
    <property type="entry name" value="COPS7/eIF3m"/>
</dbReference>
<evidence type="ECO:0000256" key="1">
    <source>
        <dbReference type="ARBA" id="ARBA00008482"/>
    </source>
</evidence>
<name>A0A1J7J7Z3_9PEZI</name>
<sequence length="308" mass="33077">MDQTKALNALEPFLALTKSANTPRQAADLVTRATSAPNTYLFTELLQSPQIQSLSSSPEYSSHLTLLQIFSHDTYTTYTSTPNLPALSPQQTLKLRQLSLLTLAKDRVLSYSSLVSKLGLSSPRELEDLVTSSIYASLINATLDPAHETVHIHSVAPLRDVSPTAIPVLLSSLKSWATRCEAALSDLNSRIVTIRATANARAQSQTEWDARVTKLVDDESKAGPGVFGGFGNVEVGQHGHGHGGGYGQGLPARGPGGQQSQRTGRYGKRGSGHMDGAADEVDDEAMDLDEEDEGVGEKKRTSRRKLLG</sequence>
<gene>
    <name evidence="5" type="ORF">CONLIGDRAFT_511792</name>
</gene>
<evidence type="ECO:0000313" key="5">
    <source>
        <dbReference type="EMBL" id="OIW25904.1"/>
    </source>
</evidence>
<keyword evidence="6" id="KW-1185">Reference proteome</keyword>
<organism evidence="5 6">
    <name type="scientific">Coniochaeta ligniaria NRRL 30616</name>
    <dbReference type="NCBI Taxonomy" id="1408157"/>
    <lineage>
        <taxon>Eukaryota</taxon>
        <taxon>Fungi</taxon>
        <taxon>Dikarya</taxon>
        <taxon>Ascomycota</taxon>
        <taxon>Pezizomycotina</taxon>
        <taxon>Sordariomycetes</taxon>
        <taxon>Sordariomycetidae</taxon>
        <taxon>Coniochaetales</taxon>
        <taxon>Coniochaetaceae</taxon>
        <taxon>Coniochaeta</taxon>
    </lineage>
</organism>
<dbReference type="EMBL" id="KV875101">
    <property type="protein sequence ID" value="OIW25904.1"/>
    <property type="molecule type" value="Genomic_DNA"/>
</dbReference>
<evidence type="ECO:0000256" key="2">
    <source>
        <dbReference type="ARBA" id="ARBA00022790"/>
    </source>
</evidence>
<dbReference type="SMART" id="SM00088">
    <property type="entry name" value="PINT"/>
    <property type="match status" value="1"/>
</dbReference>
<dbReference type="Pfam" id="PF22061">
    <property type="entry name" value="CSN7_HB_subdom"/>
    <property type="match status" value="1"/>
</dbReference>
<feature type="domain" description="PCI" evidence="4">
    <location>
        <begin position="2"/>
        <end position="157"/>
    </location>
</feature>
<dbReference type="PANTHER" id="PTHR15350">
    <property type="entry name" value="COP9 SIGNALOSOME COMPLEX SUBUNIT 7/DENDRITIC CELL PROTEIN GA17"/>
    <property type="match status" value="1"/>
</dbReference>
<feature type="region of interest" description="Disordered" evidence="3">
    <location>
        <begin position="232"/>
        <end position="308"/>
    </location>
</feature>
<feature type="compositionally biased region" description="Acidic residues" evidence="3">
    <location>
        <begin position="277"/>
        <end position="294"/>
    </location>
</feature>
<dbReference type="GO" id="GO:0008180">
    <property type="term" value="C:COP9 signalosome"/>
    <property type="evidence" value="ECO:0007669"/>
    <property type="project" value="UniProtKB-KW"/>
</dbReference>
<protein>
    <recommendedName>
        <fullName evidence="4">PCI domain-containing protein</fullName>
    </recommendedName>
</protein>
<dbReference type="Proteomes" id="UP000182658">
    <property type="component" value="Unassembled WGS sequence"/>
</dbReference>
<dbReference type="InterPro" id="IPR000717">
    <property type="entry name" value="PCI_dom"/>
</dbReference>
<dbReference type="STRING" id="1408157.A0A1J7J7Z3"/>
<dbReference type="PROSITE" id="PS50250">
    <property type="entry name" value="PCI"/>
    <property type="match status" value="1"/>
</dbReference>
<accession>A0A1J7J7Z3</accession>